<feature type="domain" description="Anaphase-promoting complex subunit 2 TPR repeats" evidence="1">
    <location>
        <begin position="246"/>
        <end position="305"/>
    </location>
</feature>
<keyword evidence="3" id="KW-1185">Reference proteome</keyword>
<evidence type="ECO:0000313" key="2">
    <source>
        <dbReference type="EMBL" id="VEL13562.1"/>
    </source>
</evidence>
<evidence type="ECO:0000313" key="3">
    <source>
        <dbReference type="Proteomes" id="UP000784294"/>
    </source>
</evidence>
<dbReference type="InterPro" id="IPR044554">
    <property type="entry name" value="ANAPC2"/>
</dbReference>
<dbReference type="PANTHER" id="PTHR45957:SF1">
    <property type="entry name" value="ANAPHASE-PROMOTING COMPLEX SUBUNIT 2"/>
    <property type="match status" value="1"/>
</dbReference>
<gene>
    <name evidence="2" type="ORF">PXEA_LOCUS7002</name>
</gene>
<dbReference type="InterPro" id="IPR036317">
    <property type="entry name" value="Cullin_homology_sf"/>
</dbReference>
<dbReference type="GO" id="GO:0070979">
    <property type="term" value="P:protein K11-linked ubiquitination"/>
    <property type="evidence" value="ECO:0007669"/>
    <property type="project" value="TreeGrafter"/>
</dbReference>
<dbReference type="Proteomes" id="UP000784294">
    <property type="component" value="Unassembled WGS sequence"/>
</dbReference>
<sequence length="548" mass="62530">MSANLAPSSFFCPDYQNDLLDAYSVFLYSNDFASCFDHVSHMCEEFLDDTLSQTVLRCMSYGDSRFSNCLRTFFESLGKAIQVVAEAHNVIFHQLPINDALRSDISSITLAILFPLNIYGNLRPVINALMYLFLESSERTSSSLLSIKTYELPDAQCRAALLNQYEGLLGNKSGLLNISHLFDDRWLSFAKYILCARLEKFCSGRPTDGLLHHALDYKNRVLLLLWLPNLFHNQATLKANKDLLKDDMVYDAFYKIRKRLLHPGVHTEQLLLAYACLVRALRLVDPTFVIQEVVCRPLVTCLRKREDAVRCIVDELINNPSTRKNSEVAFLSCDRGGVELHRELMLPIPLEIEPLRDDNDESDTDMIAEDPNSDEFRRLTSDFEARFHSKVTSDNLHSKHEISLPKYKASCCSDSSESIFPSTFKQSNCYHLLQQSGSQLWASWQPDPIEARLQTGLRRNQLDLLSMLVSIYGSRRAFLVEYKQLLGQRLLQRQARASRVLTDACTPKWDTMDISVFDTSAEGTNLELLKLRFGESNLHECEVCEAVN</sequence>
<comment type="caution">
    <text evidence="2">The sequence shown here is derived from an EMBL/GenBank/DDBJ whole genome shotgun (WGS) entry which is preliminary data.</text>
</comment>
<dbReference type="AlphaFoldDB" id="A0A3S5A2W3"/>
<dbReference type="OrthoDB" id="5581181at2759"/>
<reference evidence="2" key="1">
    <citation type="submission" date="2018-11" db="EMBL/GenBank/DDBJ databases">
        <authorList>
            <consortium name="Pathogen Informatics"/>
        </authorList>
    </citation>
    <scope>NUCLEOTIDE SEQUENCE</scope>
</reference>
<dbReference type="Pfam" id="PF25773">
    <property type="entry name" value="TPR_ANAPC2"/>
    <property type="match status" value="1"/>
</dbReference>
<dbReference type="SUPFAM" id="SSF75632">
    <property type="entry name" value="Cullin homology domain"/>
    <property type="match status" value="1"/>
</dbReference>
<accession>A0A3S5A2W3</accession>
<protein>
    <recommendedName>
        <fullName evidence="1">Anaphase-promoting complex subunit 2 TPR repeats domain-containing protein</fullName>
    </recommendedName>
</protein>
<evidence type="ECO:0000259" key="1">
    <source>
        <dbReference type="Pfam" id="PF25773"/>
    </source>
</evidence>
<dbReference type="GO" id="GO:0007091">
    <property type="term" value="P:metaphase/anaphase transition of mitotic cell cycle"/>
    <property type="evidence" value="ECO:0007669"/>
    <property type="project" value="TreeGrafter"/>
</dbReference>
<dbReference type="InterPro" id="IPR057975">
    <property type="entry name" value="TPR_ANAPC2"/>
</dbReference>
<proteinExistence type="predicted"/>
<dbReference type="GO" id="GO:0005680">
    <property type="term" value="C:anaphase-promoting complex"/>
    <property type="evidence" value="ECO:0007669"/>
    <property type="project" value="TreeGrafter"/>
</dbReference>
<dbReference type="PANTHER" id="PTHR45957">
    <property type="entry name" value="ANAPHASE-PROMOTING COMPLEX SUBUNIT 2"/>
    <property type="match status" value="1"/>
</dbReference>
<dbReference type="EMBL" id="CAAALY010018157">
    <property type="protein sequence ID" value="VEL13562.1"/>
    <property type="molecule type" value="Genomic_DNA"/>
</dbReference>
<name>A0A3S5A2W3_9PLAT</name>
<organism evidence="2 3">
    <name type="scientific">Protopolystoma xenopodis</name>
    <dbReference type="NCBI Taxonomy" id="117903"/>
    <lineage>
        <taxon>Eukaryota</taxon>
        <taxon>Metazoa</taxon>
        <taxon>Spiralia</taxon>
        <taxon>Lophotrochozoa</taxon>
        <taxon>Platyhelminthes</taxon>
        <taxon>Monogenea</taxon>
        <taxon>Polyopisthocotylea</taxon>
        <taxon>Polystomatidea</taxon>
        <taxon>Polystomatidae</taxon>
        <taxon>Protopolystoma</taxon>
    </lineage>
</organism>